<proteinExistence type="predicted"/>
<dbReference type="SUPFAM" id="SSF55797">
    <property type="entry name" value="PR-1-like"/>
    <property type="match status" value="1"/>
</dbReference>
<organism evidence="2 3">
    <name type="scientific">Pleurodeles waltl</name>
    <name type="common">Iberian ribbed newt</name>
    <dbReference type="NCBI Taxonomy" id="8319"/>
    <lineage>
        <taxon>Eukaryota</taxon>
        <taxon>Metazoa</taxon>
        <taxon>Chordata</taxon>
        <taxon>Craniata</taxon>
        <taxon>Vertebrata</taxon>
        <taxon>Euteleostomi</taxon>
        <taxon>Amphibia</taxon>
        <taxon>Batrachia</taxon>
        <taxon>Caudata</taxon>
        <taxon>Salamandroidea</taxon>
        <taxon>Salamandridae</taxon>
        <taxon>Pleurodelinae</taxon>
        <taxon>Pleurodeles</taxon>
    </lineage>
</organism>
<evidence type="ECO:0000313" key="3">
    <source>
        <dbReference type="Proteomes" id="UP001066276"/>
    </source>
</evidence>
<dbReference type="EMBL" id="JANPWB010000008">
    <property type="protein sequence ID" value="KAJ1164661.1"/>
    <property type="molecule type" value="Genomic_DNA"/>
</dbReference>
<evidence type="ECO:0000313" key="2">
    <source>
        <dbReference type="EMBL" id="KAJ1164661.1"/>
    </source>
</evidence>
<dbReference type="Proteomes" id="UP001066276">
    <property type="component" value="Chromosome 4_2"/>
</dbReference>
<reference evidence="2" key="1">
    <citation type="journal article" date="2022" name="bioRxiv">
        <title>Sequencing and chromosome-scale assembly of the giantPleurodeles waltlgenome.</title>
        <authorList>
            <person name="Brown T."/>
            <person name="Elewa A."/>
            <person name="Iarovenko S."/>
            <person name="Subramanian E."/>
            <person name="Araus A.J."/>
            <person name="Petzold A."/>
            <person name="Susuki M."/>
            <person name="Suzuki K.-i.T."/>
            <person name="Hayashi T."/>
            <person name="Toyoda A."/>
            <person name="Oliveira C."/>
            <person name="Osipova E."/>
            <person name="Leigh N.D."/>
            <person name="Simon A."/>
            <person name="Yun M.H."/>
        </authorList>
    </citation>
    <scope>NUCLEOTIDE SEQUENCE</scope>
    <source>
        <strain evidence="2">20211129_DDA</strain>
        <tissue evidence="2">Liver</tissue>
    </source>
</reference>
<comment type="caution">
    <text evidence="2">The sequence shown here is derived from an EMBL/GenBank/DDBJ whole genome shotgun (WGS) entry which is preliminary data.</text>
</comment>
<accession>A0AAV7SKU6</accession>
<sequence>MVEPARQLACVLLLELFVRCLPQDVPPPTDPMFIKTLVDEHNKFRANVDPPASNMNFMVSMGLCVRGIE</sequence>
<evidence type="ECO:0008006" key="4">
    <source>
        <dbReference type="Google" id="ProtNLM"/>
    </source>
</evidence>
<feature type="chain" id="PRO_5043832359" description="SCP domain-containing protein" evidence="1">
    <location>
        <begin position="23"/>
        <end position="69"/>
    </location>
</feature>
<dbReference type="AlphaFoldDB" id="A0AAV7SKU6"/>
<evidence type="ECO:0000256" key="1">
    <source>
        <dbReference type="SAM" id="SignalP"/>
    </source>
</evidence>
<dbReference type="InterPro" id="IPR035940">
    <property type="entry name" value="CAP_sf"/>
</dbReference>
<gene>
    <name evidence="2" type="ORF">NDU88_005095</name>
</gene>
<name>A0AAV7SKU6_PLEWA</name>
<feature type="signal peptide" evidence="1">
    <location>
        <begin position="1"/>
        <end position="22"/>
    </location>
</feature>
<keyword evidence="3" id="KW-1185">Reference proteome</keyword>
<keyword evidence="1" id="KW-0732">Signal</keyword>
<protein>
    <recommendedName>
        <fullName evidence="4">SCP domain-containing protein</fullName>
    </recommendedName>
</protein>